<name>A0ABX7XEK5_9FLAO</name>
<feature type="signal peptide" evidence="2">
    <location>
        <begin position="1"/>
        <end position="18"/>
    </location>
</feature>
<evidence type="ECO:0000256" key="1">
    <source>
        <dbReference type="ARBA" id="ARBA00022729"/>
    </source>
</evidence>
<dbReference type="Pfam" id="PF18962">
    <property type="entry name" value="Por_Secre_tail"/>
    <property type="match status" value="1"/>
</dbReference>
<organism evidence="4 5">
    <name type="scientific">Faecalibacter bovis</name>
    <dbReference type="NCBI Taxonomy" id="2898187"/>
    <lineage>
        <taxon>Bacteria</taxon>
        <taxon>Pseudomonadati</taxon>
        <taxon>Bacteroidota</taxon>
        <taxon>Flavobacteriia</taxon>
        <taxon>Flavobacteriales</taxon>
        <taxon>Weeksellaceae</taxon>
        <taxon>Faecalibacter</taxon>
    </lineage>
</organism>
<reference evidence="5" key="2">
    <citation type="submission" date="2021-04" db="EMBL/GenBank/DDBJ databases">
        <title>Taxonomy of Flavobacteriaceae bacterium ZY171143.</title>
        <authorList>
            <person name="Li F."/>
        </authorList>
    </citation>
    <scope>NUCLEOTIDE SEQUENCE [LARGE SCALE GENOMIC DNA]</scope>
    <source>
        <strain evidence="5">ZY171143</strain>
    </source>
</reference>
<proteinExistence type="predicted"/>
<dbReference type="RefSeq" id="WP_230476964.1">
    <property type="nucleotide sequence ID" value="NZ_CP072842.1"/>
</dbReference>
<dbReference type="Proteomes" id="UP000672011">
    <property type="component" value="Chromosome"/>
</dbReference>
<sequence>MKKIIFSAFILSGVFSNAQNYTNINLELYNDGSDNAESKPNNFLKLGNKMVFEANNYDTHLYSHENGVFNSVKRTHDGIEIHDFKVLIPKNDNELYFIGRIRNGNNYTLNVFHTGLTNETTRWLQEVEGPDQFTVVNEKLYYVDKGEYRNNATAISYSDGTLEGTGTLDTELPLSKIYDLKSYNNQLYFSAKINTISQVFKLSSTGEIVQLTNFTDENFTIHDYIVKDESIELINTIGNTINNQVVVSDCIDGNCTTIATQNNQRSRFTSESNNKNIIKLDDDIFYVMAQMDNGDFSELDFFRITSNTLIPLEFVRTGFTINPDVSKIFDPVKLNNEWFIPTVGIHSLIKIKDNKTHLIVDEYRNTYGSTIVSTPNHIYIGGDSYIYKSDGTRGGTTMVTAYFTYANSDVYEMKRNLIGFDGENIFYQKDNVNVGYEPWIYNTITGEHRLFEDINLKGNFVIRQFKNRGNHLLATLGNLELLKISHPNIQIERFPFSLQLNSSSFSQYSTKYKNKNNVNYYIHEDEVNSSHHSVYKENLATNTYDLLYRNQRYYQDFGFMEADIYGEYFYFKGENPQTTGKFKLYFNPLNSTENNIVSNLPNEQDYTLTDSFLGLFELNGDYYFSASGTNNGTLMRTNLGGPTAEIAHQFRQGTDINKSRILAKINGELIVNYNQNLYKYNGVSMNQYNEGNGFDYYSENEITGLNQAVFNDKMLVYKNTNLTGIYEVWIVDDTESVNLDLFTTSKKMNKFIKCNNKVYFVTDDNILYETDGTASGTMPIDALDNSLANRDNSVRCINDNLFFINTSELNTFGVINQEGRRDYRVTGNYKTLLRQTTNHILTDIEVLDDKIYAILSTNQTGKRLFSGDANQLNLTSLSTSDSTSEDPGKKQTKLKIYPNPVGNELNVKLSQNEIVNTIDIVDMNGKRFNNPNYSILNNQLKISTNQLLEGLYFIKISTDKSTYSNQFIKK</sequence>
<gene>
    <name evidence="4" type="ORF">J9309_03015</name>
</gene>
<evidence type="ECO:0000256" key="2">
    <source>
        <dbReference type="SAM" id="SignalP"/>
    </source>
</evidence>
<reference evidence="4 5" key="1">
    <citation type="journal article" date="2021" name="Int. J. Syst. Evol. Microbiol.">
        <title>Faecalibacter bovis sp. nov., isolated from cow faeces.</title>
        <authorList>
            <person name="Li F."/>
            <person name="Zhao W."/>
            <person name="Hong Q."/>
            <person name="Shao Q."/>
            <person name="Song J."/>
            <person name="Yang S."/>
        </authorList>
    </citation>
    <scope>NUCLEOTIDE SEQUENCE [LARGE SCALE GENOMIC DNA]</scope>
    <source>
        <strain evidence="4 5">ZY171143</strain>
    </source>
</reference>
<dbReference type="InterPro" id="IPR026444">
    <property type="entry name" value="Secre_tail"/>
</dbReference>
<keyword evidence="5" id="KW-1185">Reference proteome</keyword>
<feature type="domain" description="Secretion system C-terminal sorting" evidence="3">
    <location>
        <begin position="896"/>
        <end position="967"/>
    </location>
</feature>
<protein>
    <submittedName>
        <fullName evidence="4">T9SS type A sorting domain-containing protein</fullName>
    </submittedName>
</protein>
<evidence type="ECO:0000259" key="3">
    <source>
        <dbReference type="Pfam" id="PF18962"/>
    </source>
</evidence>
<accession>A0ABX7XEK5</accession>
<dbReference type="NCBIfam" id="TIGR04183">
    <property type="entry name" value="Por_Secre_tail"/>
    <property type="match status" value="1"/>
</dbReference>
<evidence type="ECO:0000313" key="4">
    <source>
        <dbReference type="EMBL" id="QTV06320.1"/>
    </source>
</evidence>
<evidence type="ECO:0000313" key="5">
    <source>
        <dbReference type="Proteomes" id="UP000672011"/>
    </source>
</evidence>
<feature type="chain" id="PRO_5046286939" evidence="2">
    <location>
        <begin position="19"/>
        <end position="970"/>
    </location>
</feature>
<dbReference type="EMBL" id="CP072842">
    <property type="protein sequence ID" value="QTV06320.1"/>
    <property type="molecule type" value="Genomic_DNA"/>
</dbReference>
<keyword evidence="1 2" id="KW-0732">Signal</keyword>